<dbReference type="Pfam" id="PF20461">
    <property type="entry name" value="DUF6714"/>
    <property type="match status" value="2"/>
</dbReference>
<dbReference type="Proteomes" id="UP000287394">
    <property type="component" value="Chromosome"/>
</dbReference>
<protein>
    <submittedName>
        <fullName evidence="1">Uncharacterized protein</fullName>
    </submittedName>
</protein>
<dbReference type="InterPro" id="IPR046560">
    <property type="entry name" value="DUF6714"/>
</dbReference>
<proteinExistence type="predicted"/>
<organism evidence="1 2">
    <name type="scientific">Capsulimonas corticalis</name>
    <dbReference type="NCBI Taxonomy" id="2219043"/>
    <lineage>
        <taxon>Bacteria</taxon>
        <taxon>Bacillati</taxon>
        <taxon>Armatimonadota</taxon>
        <taxon>Armatimonadia</taxon>
        <taxon>Capsulimonadales</taxon>
        <taxon>Capsulimonadaceae</taxon>
        <taxon>Capsulimonas</taxon>
    </lineage>
</organism>
<dbReference type="KEGG" id="ccot:CCAX7_29160"/>
<gene>
    <name evidence="1" type="ORF">CCAX7_29160</name>
</gene>
<keyword evidence="2" id="KW-1185">Reference proteome</keyword>
<dbReference type="EMBL" id="AP025739">
    <property type="protein sequence ID" value="BDI30865.1"/>
    <property type="molecule type" value="Genomic_DNA"/>
</dbReference>
<evidence type="ECO:0000313" key="2">
    <source>
        <dbReference type="Proteomes" id="UP000287394"/>
    </source>
</evidence>
<evidence type="ECO:0000313" key="1">
    <source>
        <dbReference type="EMBL" id="BDI30865.1"/>
    </source>
</evidence>
<sequence>MTEQGKRDAPGAERIHAMLAGERWEELSFDFLKEWWSSFCYLTPEATRYYLPALLITALDHWGEEVDFSHTVVYSRLMPSAYAIYYHGSDSHFEGLAGLLTKEQFRAVAAFLALFLPHSNPGNTLLLRGAEPSHMMFLASRAMRLFWERAGGPHAEAFAAFDWQMRHYEYPAPEDPAAAALVEEIRSAFADAPYPGDNNLSGSRQGDEAAEIALDLRGVHWRTIAPWLLADNSTATSFLTHEGLRYYLPAFLIADLMEFGGGRCVFTLTHGFTESNFSLYPDTDWFAYGVERMAGFTLPERLAIIRYLEYTAEQEDYEAANIHEALERYWRPSLGNKGDVEVAGDKT</sequence>
<dbReference type="AlphaFoldDB" id="A0A402CT45"/>
<accession>A0A402CT45</accession>
<reference evidence="1 2" key="1">
    <citation type="journal article" date="2019" name="Int. J. Syst. Evol. Microbiol.">
        <title>Capsulimonas corticalis gen. nov., sp. nov., an aerobic capsulated bacterium, of a novel bacterial order, Capsulimonadales ord. nov., of the class Armatimonadia of the phylum Armatimonadetes.</title>
        <authorList>
            <person name="Li J."/>
            <person name="Kudo C."/>
            <person name="Tonouchi A."/>
        </authorList>
    </citation>
    <scope>NUCLEOTIDE SEQUENCE [LARGE SCALE GENOMIC DNA]</scope>
    <source>
        <strain evidence="1 2">AX-7</strain>
    </source>
</reference>
<name>A0A402CT45_9BACT</name>